<organism evidence="1">
    <name type="scientific">Boehmeria nivea</name>
    <name type="common">Chinese grass</name>
    <name type="synonym">Urtica nivea</name>
    <dbReference type="NCBI Taxonomy" id="83906"/>
    <lineage>
        <taxon>Eukaryota</taxon>
        <taxon>Viridiplantae</taxon>
        <taxon>Streptophyta</taxon>
        <taxon>Embryophyta</taxon>
        <taxon>Tracheophyta</taxon>
        <taxon>Spermatophyta</taxon>
        <taxon>Magnoliopsida</taxon>
        <taxon>eudicotyledons</taxon>
        <taxon>Gunneridae</taxon>
        <taxon>Pentapetalae</taxon>
        <taxon>rosids</taxon>
        <taxon>fabids</taxon>
        <taxon>Rosales</taxon>
        <taxon>Urticaceae</taxon>
        <taxon>Boehmeria</taxon>
    </lineage>
</organism>
<evidence type="ECO:0000313" key="1">
    <source>
        <dbReference type="EMBL" id="AWL54297.1"/>
    </source>
</evidence>
<dbReference type="Pfam" id="PF14299">
    <property type="entry name" value="PP2"/>
    <property type="match status" value="1"/>
</dbReference>
<dbReference type="InterPro" id="IPR052147">
    <property type="entry name" value="PP2-like/Lectin"/>
</dbReference>
<proteinExistence type="predicted"/>
<dbReference type="GO" id="GO:0030246">
    <property type="term" value="F:carbohydrate binding"/>
    <property type="evidence" value="ECO:0007669"/>
    <property type="project" value="InterPro"/>
</dbReference>
<dbReference type="AlphaFoldDB" id="A0A2Z3F438"/>
<dbReference type="PANTHER" id="PTHR48478:SF1">
    <property type="entry name" value="LECTIN-LIKE"/>
    <property type="match status" value="1"/>
</dbReference>
<sequence>MAASKAHLESDIEYIERDPKTSPTTIKFWPRGLNIVWGKDSRYWRLPEINPQDKPKCGPAELIQVSWLEVTGSTPLDVGSKYKINFELSLKPDAFGWNGCQVYIMAKVGKKGKYKWKKISLKDPKPALYPADSTLEVETITEDEKKDPTLYFGLYEVWSGKWKGGLLIHHAVVTKSG</sequence>
<dbReference type="EMBL" id="MF362970">
    <property type="protein sequence ID" value="AWL54297.1"/>
    <property type="molecule type" value="Genomic_DNA"/>
</dbReference>
<name>A0A2Z3F438_BOENI</name>
<accession>A0A2Z3F438</accession>
<dbReference type="InterPro" id="IPR025886">
    <property type="entry name" value="PP2-like"/>
</dbReference>
<protein>
    <submittedName>
        <fullName evidence="1">Phloem protein 2-12</fullName>
    </submittedName>
</protein>
<gene>
    <name evidence="1" type="primary">PP2-12</name>
</gene>
<dbReference type="PANTHER" id="PTHR48478">
    <property type="entry name" value="LECTIN-LIKE"/>
    <property type="match status" value="1"/>
</dbReference>
<reference evidence="1" key="1">
    <citation type="submission" date="2017-06" db="EMBL/GenBank/DDBJ databases">
        <title>Cloning and expression analysis of the phloem protein 2 (PP2) genes from ramie (Boehmeria nivea L. Gaud).</title>
        <authorList>
            <person name="Guo P."/>
        </authorList>
    </citation>
    <scope>NUCLEOTIDE SEQUENCE</scope>
</reference>